<keyword evidence="1" id="KW-0732">Signal</keyword>
<organism evidence="2">
    <name type="scientific">Telmatobacter sp. DSM 110680</name>
    <dbReference type="NCBI Taxonomy" id="3036704"/>
    <lineage>
        <taxon>Bacteria</taxon>
        <taxon>Pseudomonadati</taxon>
        <taxon>Acidobacteriota</taxon>
        <taxon>Terriglobia</taxon>
        <taxon>Terriglobales</taxon>
        <taxon>Acidobacteriaceae</taxon>
        <taxon>Telmatobacter</taxon>
    </lineage>
</organism>
<proteinExistence type="predicted"/>
<feature type="chain" id="PRO_5043952515" evidence="1">
    <location>
        <begin position="34"/>
        <end position="366"/>
    </location>
</feature>
<name>A0AAU7DR28_9BACT</name>
<dbReference type="InterPro" id="IPR017802">
    <property type="entry name" value="VWFA-rel_acidobac-type"/>
</dbReference>
<gene>
    <name evidence="2" type="ORF">P8935_07835</name>
</gene>
<sequence>MAKRQSAMKVNRAMRKRGVLLFLFLFVVPCVLAQSDSHSDVSSTTVAKQRPIFLDVLVTDSSGKPVSDLEPFDFSVLDENQPRKVIGFRRTDGAAGSKLDPPVEVILVLDAVNMPYQVATRFRLEMEKFLRENDGHLAQPVSIYMFTSEGLRVQPAPSRDGNALAAMLDQSTGTVRARDAAGGIYSLDEQFKTSYQTISGMAENLSHKPGRKVVIWTGSGWPLLNERFFIQTDVSRGTYFRQIAALQNKLRDARITLYSLFATAGLTNTLYQGYLKPVREVRKMEIGDMALQVLALHTGGRVLDPSNDVKGQIDACVADIGEYYTLAFMPPPAAKADEYHDLAVVVNKPGLKVRTVTGYYNELGAN</sequence>
<dbReference type="RefSeq" id="WP_348264431.1">
    <property type="nucleotide sequence ID" value="NZ_CP121196.1"/>
</dbReference>
<dbReference type="EMBL" id="CP121196">
    <property type="protein sequence ID" value="XBH19216.1"/>
    <property type="molecule type" value="Genomic_DNA"/>
</dbReference>
<dbReference type="NCBIfam" id="TIGR03436">
    <property type="entry name" value="acidobact_VWFA"/>
    <property type="match status" value="1"/>
</dbReference>
<dbReference type="AlphaFoldDB" id="A0AAU7DR28"/>
<evidence type="ECO:0000256" key="1">
    <source>
        <dbReference type="SAM" id="SignalP"/>
    </source>
</evidence>
<reference evidence="2" key="1">
    <citation type="submission" date="2023-03" db="EMBL/GenBank/DDBJ databases">
        <title>Edaphobacter sp.</title>
        <authorList>
            <person name="Huber K.J."/>
            <person name="Papendorf J."/>
            <person name="Pilke C."/>
            <person name="Bunk B."/>
            <person name="Sproeer C."/>
            <person name="Pester M."/>
        </authorList>
    </citation>
    <scope>NUCLEOTIDE SEQUENCE</scope>
    <source>
        <strain evidence="2">DSM 110680</strain>
    </source>
</reference>
<accession>A0AAU7DR28</accession>
<protein>
    <submittedName>
        <fullName evidence="2">VWA domain-containing protein</fullName>
    </submittedName>
</protein>
<evidence type="ECO:0000313" key="2">
    <source>
        <dbReference type="EMBL" id="XBH19216.1"/>
    </source>
</evidence>
<feature type="signal peptide" evidence="1">
    <location>
        <begin position="1"/>
        <end position="33"/>
    </location>
</feature>